<protein>
    <submittedName>
        <fullName evidence="1">Uncharacterized protein</fullName>
    </submittedName>
</protein>
<dbReference type="AlphaFoldDB" id="A0AA38LP42"/>
<name>A0AA38LP42_TAXCH</name>
<accession>A0AA38LP42</accession>
<organism evidence="1 2">
    <name type="scientific">Taxus chinensis</name>
    <name type="common">Chinese yew</name>
    <name type="synonym">Taxus wallichiana var. chinensis</name>
    <dbReference type="NCBI Taxonomy" id="29808"/>
    <lineage>
        <taxon>Eukaryota</taxon>
        <taxon>Viridiplantae</taxon>
        <taxon>Streptophyta</taxon>
        <taxon>Embryophyta</taxon>
        <taxon>Tracheophyta</taxon>
        <taxon>Spermatophyta</taxon>
        <taxon>Pinopsida</taxon>
        <taxon>Pinidae</taxon>
        <taxon>Conifers II</taxon>
        <taxon>Cupressales</taxon>
        <taxon>Taxaceae</taxon>
        <taxon>Taxus</taxon>
    </lineage>
</organism>
<evidence type="ECO:0000313" key="2">
    <source>
        <dbReference type="Proteomes" id="UP000824469"/>
    </source>
</evidence>
<gene>
    <name evidence="1" type="ORF">KI387_002847</name>
</gene>
<sequence length="60" mass="6802">MEYDIEIKVTKLVRGKGLCEQLASKQPDESKSEEDVVLLLQNDQEQPADDAPIPCWTQDL</sequence>
<comment type="caution">
    <text evidence="1">The sequence shown here is derived from an EMBL/GenBank/DDBJ whole genome shotgun (WGS) entry which is preliminary data.</text>
</comment>
<reference evidence="1 2" key="1">
    <citation type="journal article" date="2021" name="Nat. Plants">
        <title>The Taxus genome provides insights into paclitaxel biosynthesis.</title>
        <authorList>
            <person name="Xiong X."/>
            <person name="Gou J."/>
            <person name="Liao Q."/>
            <person name="Li Y."/>
            <person name="Zhou Q."/>
            <person name="Bi G."/>
            <person name="Li C."/>
            <person name="Du R."/>
            <person name="Wang X."/>
            <person name="Sun T."/>
            <person name="Guo L."/>
            <person name="Liang H."/>
            <person name="Lu P."/>
            <person name="Wu Y."/>
            <person name="Zhang Z."/>
            <person name="Ro D.K."/>
            <person name="Shang Y."/>
            <person name="Huang S."/>
            <person name="Yan J."/>
        </authorList>
    </citation>
    <scope>NUCLEOTIDE SEQUENCE [LARGE SCALE GENOMIC DNA]</scope>
    <source>
        <strain evidence="1">Ta-2019</strain>
    </source>
</reference>
<dbReference type="EMBL" id="JAHRHJ020000001">
    <property type="protein sequence ID" value="KAH9330739.1"/>
    <property type="molecule type" value="Genomic_DNA"/>
</dbReference>
<proteinExistence type="predicted"/>
<feature type="non-terminal residue" evidence="1">
    <location>
        <position position="60"/>
    </location>
</feature>
<dbReference type="Proteomes" id="UP000824469">
    <property type="component" value="Unassembled WGS sequence"/>
</dbReference>
<keyword evidence="2" id="KW-1185">Reference proteome</keyword>
<evidence type="ECO:0000313" key="1">
    <source>
        <dbReference type="EMBL" id="KAH9330739.1"/>
    </source>
</evidence>